<dbReference type="PANTHER" id="PTHR13069:SF21">
    <property type="entry name" value="ALKYLATED DNA REPAIR PROTEIN ALKB HOMOLOG 8"/>
    <property type="match status" value="1"/>
</dbReference>
<dbReference type="RefSeq" id="XP_040724094.1">
    <property type="nucleotide sequence ID" value="XM_040867912.1"/>
</dbReference>
<dbReference type="OrthoDB" id="271595at2759"/>
<dbReference type="InterPro" id="IPR013216">
    <property type="entry name" value="Methyltransf_11"/>
</dbReference>
<dbReference type="Pfam" id="PF08241">
    <property type="entry name" value="Methyltransf_11"/>
    <property type="match status" value="1"/>
</dbReference>
<organism evidence="4 5">
    <name type="scientific">Protomyces lactucae-debilis</name>
    <dbReference type="NCBI Taxonomy" id="2754530"/>
    <lineage>
        <taxon>Eukaryota</taxon>
        <taxon>Fungi</taxon>
        <taxon>Dikarya</taxon>
        <taxon>Ascomycota</taxon>
        <taxon>Taphrinomycotina</taxon>
        <taxon>Taphrinomycetes</taxon>
        <taxon>Taphrinales</taxon>
        <taxon>Protomycetaceae</taxon>
        <taxon>Protomyces</taxon>
    </lineage>
</organism>
<proteinExistence type="predicted"/>
<keyword evidence="5" id="KW-1185">Reference proteome</keyword>
<keyword evidence="1 4" id="KW-0489">Methyltransferase</keyword>
<dbReference type="GO" id="GO:0005634">
    <property type="term" value="C:nucleus"/>
    <property type="evidence" value="ECO:0007669"/>
    <property type="project" value="TreeGrafter"/>
</dbReference>
<dbReference type="AlphaFoldDB" id="A0A1Y2F7R3"/>
<gene>
    <name evidence="4" type="ORF">BCR37DRAFT_349256</name>
</gene>
<dbReference type="GO" id="GO:0008757">
    <property type="term" value="F:S-adenosylmethionine-dependent methyltransferase activity"/>
    <property type="evidence" value="ECO:0007669"/>
    <property type="project" value="InterPro"/>
</dbReference>
<name>A0A1Y2F7R3_PROLT</name>
<sequence length="223" mass="25201">MTLPSREAPEREAAIEETHVHQVYNKIATHFSNTRYAPWPVVSDFFKRQKPGSLGLDIGCGNGKYLDINKDLYILGSDRSESLVDIAARQRGFEVLVCDGLQTPYPTGRFDFVICIAVIHHYSSPARRVEAVEHILSLLAPAGEALLYVWALEQKASRRGWDEGDPQDVMVPWKTVEDGKEVVYERYYHLYKEGDLEADVAAASGKVKQSGYDKDNWWVVVGR</sequence>
<evidence type="ECO:0000256" key="1">
    <source>
        <dbReference type="ARBA" id="ARBA00022603"/>
    </source>
</evidence>
<dbReference type="InterPro" id="IPR051422">
    <property type="entry name" value="AlkB_tRNA_MeTrf/Diox"/>
</dbReference>
<dbReference type="EMBL" id="MCFI01000014">
    <property type="protein sequence ID" value="ORY79960.1"/>
    <property type="molecule type" value="Genomic_DNA"/>
</dbReference>
<dbReference type="SUPFAM" id="SSF53335">
    <property type="entry name" value="S-adenosyl-L-methionine-dependent methyltransferases"/>
    <property type="match status" value="1"/>
</dbReference>
<evidence type="ECO:0000313" key="5">
    <source>
        <dbReference type="Proteomes" id="UP000193685"/>
    </source>
</evidence>
<dbReference type="Proteomes" id="UP000193685">
    <property type="component" value="Unassembled WGS sequence"/>
</dbReference>
<dbReference type="STRING" id="56484.A0A1Y2F7R3"/>
<dbReference type="GO" id="GO:0005737">
    <property type="term" value="C:cytoplasm"/>
    <property type="evidence" value="ECO:0007669"/>
    <property type="project" value="TreeGrafter"/>
</dbReference>
<accession>A0A1Y2F7R3</accession>
<dbReference type="GO" id="GO:0106335">
    <property type="term" value="F:tRNA (5-carboxymethyluridine(34)-5-O)-methyltransferase activity"/>
    <property type="evidence" value="ECO:0007669"/>
    <property type="project" value="TreeGrafter"/>
</dbReference>
<dbReference type="CDD" id="cd02440">
    <property type="entry name" value="AdoMet_MTases"/>
    <property type="match status" value="1"/>
</dbReference>
<dbReference type="GO" id="GO:0000049">
    <property type="term" value="F:tRNA binding"/>
    <property type="evidence" value="ECO:0007669"/>
    <property type="project" value="TreeGrafter"/>
</dbReference>
<dbReference type="GeneID" id="63784511"/>
<feature type="domain" description="Methyltransferase type 11" evidence="3">
    <location>
        <begin position="56"/>
        <end position="145"/>
    </location>
</feature>
<dbReference type="OMA" id="VHEVYQQ"/>
<dbReference type="GO" id="GO:0002098">
    <property type="term" value="P:tRNA wobble uridine modification"/>
    <property type="evidence" value="ECO:0007669"/>
    <property type="project" value="TreeGrafter"/>
</dbReference>
<comment type="caution">
    <text evidence="4">The sequence shown here is derived from an EMBL/GenBank/DDBJ whole genome shotgun (WGS) entry which is preliminary data.</text>
</comment>
<keyword evidence="2 4" id="KW-0808">Transferase</keyword>
<dbReference type="GO" id="GO:0030488">
    <property type="term" value="P:tRNA methylation"/>
    <property type="evidence" value="ECO:0007669"/>
    <property type="project" value="TreeGrafter"/>
</dbReference>
<protein>
    <submittedName>
        <fullName evidence="4">S-adenosyl-L-methionine-dependent methyltransferase</fullName>
    </submittedName>
</protein>
<evidence type="ECO:0000259" key="3">
    <source>
        <dbReference type="Pfam" id="PF08241"/>
    </source>
</evidence>
<dbReference type="PANTHER" id="PTHR13069">
    <property type="entry name" value="ALKYLATED DNA REPAIR PROTEIN ALKB HOMOLOG 8"/>
    <property type="match status" value="1"/>
</dbReference>
<dbReference type="InterPro" id="IPR029063">
    <property type="entry name" value="SAM-dependent_MTases_sf"/>
</dbReference>
<reference evidence="4 5" key="1">
    <citation type="submission" date="2016-07" db="EMBL/GenBank/DDBJ databases">
        <title>Pervasive Adenine N6-methylation of Active Genes in Fungi.</title>
        <authorList>
            <consortium name="DOE Joint Genome Institute"/>
            <person name="Mondo S.J."/>
            <person name="Dannebaum R.O."/>
            <person name="Kuo R.C."/>
            <person name="Labutti K."/>
            <person name="Haridas S."/>
            <person name="Kuo A."/>
            <person name="Salamov A."/>
            <person name="Ahrendt S.R."/>
            <person name="Lipzen A."/>
            <person name="Sullivan W."/>
            <person name="Andreopoulos W.B."/>
            <person name="Clum A."/>
            <person name="Lindquist E."/>
            <person name="Daum C."/>
            <person name="Ramamoorthy G.K."/>
            <person name="Gryganskyi A."/>
            <person name="Culley D."/>
            <person name="Magnuson J.K."/>
            <person name="James T.Y."/>
            <person name="O'Malley M.A."/>
            <person name="Stajich J.E."/>
            <person name="Spatafora J.W."/>
            <person name="Visel A."/>
            <person name="Grigoriev I.V."/>
        </authorList>
    </citation>
    <scope>NUCLEOTIDE SEQUENCE [LARGE SCALE GENOMIC DNA]</scope>
    <source>
        <strain evidence="4 5">12-1054</strain>
    </source>
</reference>
<evidence type="ECO:0000256" key="2">
    <source>
        <dbReference type="ARBA" id="ARBA00022679"/>
    </source>
</evidence>
<evidence type="ECO:0000313" key="4">
    <source>
        <dbReference type="EMBL" id="ORY79960.1"/>
    </source>
</evidence>
<dbReference type="Gene3D" id="3.40.50.150">
    <property type="entry name" value="Vaccinia Virus protein VP39"/>
    <property type="match status" value="1"/>
</dbReference>